<dbReference type="AlphaFoldDB" id="A0A6S7JBV4"/>
<evidence type="ECO:0000313" key="21">
    <source>
        <dbReference type="EMBL" id="CAB4028287.1"/>
    </source>
</evidence>
<evidence type="ECO:0000256" key="13">
    <source>
        <dbReference type="ARBA" id="ARBA00023180"/>
    </source>
</evidence>
<name>A0A6S7JBV4_PARCT</name>
<dbReference type="PANTHER" id="PTHR10877:SF183">
    <property type="entry name" value="AT14535P-RELATED"/>
    <property type="match status" value="1"/>
</dbReference>
<keyword evidence="4" id="KW-0813">Transport</keyword>
<organism evidence="21 22">
    <name type="scientific">Paramuricea clavata</name>
    <name type="common">Red gorgonian</name>
    <name type="synonym">Violescent sea-whip</name>
    <dbReference type="NCBI Taxonomy" id="317549"/>
    <lineage>
        <taxon>Eukaryota</taxon>
        <taxon>Metazoa</taxon>
        <taxon>Cnidaria</taxon>
        <taxon>Anthozoa</taxon>
        <taxon>Octocorallia</taxon>
        <taxon>Malacalcyonacea</taxon>
        <taxon>Plexauridae</taxon>
        <taxon>Paramuricea</taxon>
    </lineage>
</organism>
<keyword evidence="7 20" id="KW-0812">Transmembrane</keyword>
<proteinExistence type="inferred from homology"/>
<dbReference type="InterPro" id="IPR003915">
    <property type="entry name" value="PKD_2"/>
</dbReference>
<dbReference type="FunFam" id="1.10.287.70:FF:000055">
    <property type="entry name" value="Polycystic kidney disease 2-like 1"/>
    <property type="match status" value="1"/>
</dbReference>
<evidence type="ECO:0000256" key="15">
    <source>
        <dbReference type="ARBA" id="ARBA00023303"/>
    </source>
</evidence>
<keyword evidence="12" id="KW-1015">Disulfide bond</keyword>
<keyword evidence="22" id="KW-1185">Reference proteome</keyword>
<sequence length="759" mass="86451">MTSSTMYYFTKVMKDLFVETTMENRNTFKDITTMNEFFMYASGPLSSGIYWEQYYNTKNVTHKNLKEGELGYIYFENKILGRPRFRQIRVKNDSCVVHEDFSNVIKECYASYSPAVEDTASFGKQNGSAWVYKTEEELKSRSHWGQLTTYKGGGFTQLLEPKKADTDAIIEDLKDNLWLDRGTRAVFIDFSVYNANINLFCIIRLLFEYPATGGCIPSFTFRTLKLIRYVTGFDHFVMACEGLFFLFLIYYTIEEIIEIKKHKLQYFKSFWNILDVVVLLLGYIAVLFHLYRTVVVGSLLEGLLDNPNQYANFDNIGFWQTQFNNNVAIAVFFSWIKVFKYISFNKTMTQLSSTLAKCAKDVAGFAVMFFIIFFAYAQLGYLIFGTQVRDFSKFSNSIFTLFRIILGDFDFHQIENANRILGPTFFITYVFFVFFVLLNMFLAIINDTYAEVKSDIAQQKSEFEIGDYFKKGYQKVVDKLSVKREKIADIQKALATADVNQDSKLDFEEWRTELKSRGHADAEIEAVFAKYDVDGDRVLDEEECKKMQEDLEGQKAELNEEIEEMERAKEEGRPATAASRVSFRDSDMDSDDEGGLRGRSGSPTSRRRGGGGGGGVPYDEFNVLSRRVDRMEHSIGSIVSKIDAVLVKLEAMEKAKLKRRETMAKLLDSITEGTNSKSEEDLKRDQMEKLVREELDNSWSSNASLRSGGGDSRPGTAASRGGSRAPTAKSLYSQGGNKSATSRGRKTAQGSAASLRMES</sequence>
<dbReference type="InterPro" id="IPR051223">
    <property type="entry name" value="Polycystin"/>
</dbReference>
<feature type="transmembrane region" description="Helical" evidence="20">
    <location>
        <begin position="227"/>
        <end position="250"/>
    </location>
</feature>
<dbReference type="SMART" id="SM00054">
    <property type="entry name" value="EFh"/>
    <property type="match status" value="2"/>
</dbReference>
<feature type="transmembrane region" description="Helical" evidence="20">
    <location>
        <begin position="323"/>
        <end position="342"/>
    </location>
</feature>
<dbReference type="OrthoDB" id="5963283at2759"/>
<evidence type="ECO:0000256" key="14">
    <source>
        <dbReference type="ARBA" id="ARBA00023273"/>
    </source>
</evidence>
<keyword evidence="9" id="KW-0175">Coiled coil</keyword>
<reference evidence="21" key="1">
    <citation type="submission" date="2020-04" db="EMBL/GenBank/DDBJ databases">
        <authorList>
            <person name="Alioto T."/>
            <person name="Alioto T."/>
            <person name="Gomez Garrido J."/>
        </authorList>
    </citation>
    <scope>NUCLEOTIDE SEQUENCE</scope>
    <source>
        <strain evidence="21">A484AB</strain>
    </source>
</reference>
<keyword evidence="10 17" id="KW-0406">Ion transport</keyword>
<protein>
    <submittedName>
        <fullName evidence="21">Polycystic kidney disease 2-like 1</fullName>
    </submittedName>
</protein>
<evidence type="ECO:0000256" key="4">
    <source>
        <dbReference type="ARBA" id="ARBA00022448"/>
    </source>
</evidence>
<feature type="binding site" evidence="17">
    <location>
        <position position="532"/>
    </location>
    <ligand>
        <name>Ca(2+)</name>
        <dbReference type="ChEBI" id="CHEBI:29108"/>
        <label>2</label>
    </ligand>
</feature>
<evidence type="ECO:0000256" key="7">
    <source>
        <dbReference type="ARBA" id="ARBA00022692"/>
    </source>
</evidence>
<feature type="binding site" evidence="17">
    <location>
        <position position="534"/>
    </location>
    <ligand>
        <name>Ca(2+)</name>
        <dbReference type="ChEBI" id="CHEBI:29108"/>
        <label>2</label>
    </ligand>
</feature>
<evidence type="ECO:0000256" key="2">
    <source>
        <dbReference type="ARBA" id="ARBA00004541"/>
    </source>
</evidence>
<evidence type="ECO:0000256" key="8">
    <source>
        <dbReference type="ARBA" id="ARBA00022989"/>
    </source>
</evidence>
<dbReference type="FunFam" id="1.20.5.340:FF:000020">
    <property type="entry name" value="polycystin-2 isoform X1"/>
    <property type="match status" value="1"/>
</dbReference>
<keyword evidence="13" id="KW-0325">Glycoprotein</keyword>
<evidence type="ECO:0000256" key="20">
    <source>
        <dbReference type="SAM" id="Phobius"/>
    </source>
</evidence>
<feature type="transmembrane region" description="Helical" evidence="20">
    <location>
        <begin position="270"/>
        <end position="291"/>
    </location>
</feature>
<dbReference type="PANTHER" id="PTHR10877">
    <property type="entry name" value="POLYCYSTIN FAMILY MEMBER"/>
    <property type="match status" value="1"/>
</dbReference>
<dbReference type="GO" id="GO:0031410">
    <property type="term" value="C:cytoplasmic vesicle"/>
    <property type="evidence" value="ECO:0007669"/>
    <property type="project" value="UniProtKB-SubCell"/>
</dbReference>
<feature type="transmembrane region" description="Helical" evidence="20">
    <location>
        <begin position="426"/>
        <end position="445"/>
    </location>
</feature>
<dbReference type="GO" id="GO:0005262">
    <property type="term" value="F:calcium channel activity"/>
    <property type="evidence" value="ECO:0007669"/>
    <property type="project" value="UniProtKB-KW"/>
</dbReference>
<dbReference type="InterPro" id="IPR027359">
    <property type="entry name" value="Volt_channel_dom_sf"/>
</dbReference>
<evidence type="ECO:0000256" key="12">
    <source>
        <dbReference type="ARBA" id="ARBA00023157"/>
    </source>
</evidence>
<evidence type="ECO:0000256" key="17">
    <source>
        <dbReference type="PIRSR" id="PIRSR603915-1"/>
    </source>
</evidence>
<dbReference type="Gene3D" id="1.20.120.350">
    <property type="entry name" value="Voltage-gated potassium channels. Chain C"/>
    <property type="match status" value="1"/>
</dbReference>
<dbReference type="InterPro" id="IPR002048">
    <property type="entry name" value="EF_hand_dom"/>
</dbReference>
<comment type="similarity">
    <text evidence="3">Belongs to the polycystin family.</text>
</comment>
<feature type="binding site" evidence="17">
    <location>
        <position position="543"/>
    </location>
    <ligand>
        <name>Ca(2+)</name>
        <dbReference type="ChEBI" id="CHEBI:29108"/>
        <label>2</label>
    </ligand>
</feature>
<dbReference type="EMBL" id="CACRXK020015374">
    <property type="protein sequence ID" value="CAB4028287.1"/>
    <property type="molecule type" value="Genomic_DNA"/>
</dbReference>
<dbReference type="Gene3D" id="1.20.5.340">
    <property type="match status" value="1"/>
</dbReference>
<evidence type="ECO:0000256" key="5">
    <source>
        <dbReference type="ARBA" id="ARBA00022475"/>
    </source>
</evidence>
<evidence type="ECO:0000313" key="22">
    <source>
        <dbReference type="Proteomes" id="UP001152795"/>
    </source>
</evidence>
<keyword evidence="15 17" id="KW-0407">Ion channel</keyword>
<dbReference type="SUPFAM" id="SSF47473">
    <property type="entry name" value="EF-hand"/>
    <property type="match status" value="1"/>
</dbReference>
<evidence type="ECO:0000256" key="9">
    <source>
        <dbReference type="ARBA" id="ARBA00023054"/>
    </source>
</evidence>
<dbReference type="Proteomes" id="UP001152795">
    <property type="component" value="Unassembled WGS sequence"/>
</dbReference>
<keyword evidence="8 20" id="KW-1133">Transmembrane helix</keyword>
<keyword evidence="5" id="KW-1003">Cell membrane</keyword>
<keyword evidence="11 20" id="KW-0472">Membrane</keyword>
<feature type="binding site" evidence="17">
    <location>
        <position position="536"/>
    </location>
    <ligand>
        <name>Ca(2+)</name>
        <dbReference type="ChEBI" id="CHEBI:29108"/>
        <label>2</label>
    </ligand>
</feature>
<keyword evidence="17" id="KW-0109">Calcium transport</keyword>
<comment type="caution">
    <text evidence="21">The sequence shown here is derived from an EMBL/GenBank/DDBJ whole genome shotgun (WGS) entry which is preliminary data.</text>
</comment>
<dbReference type="SUPFAM" id="SSF81324">
    <property type="entry name" value="Voltage-gated potassium channels"/>
    <property type="match status" value="1"/>
</dbReference>
<keyword evidence="17" id="KW-0106">Calcium</keyword>
<keyword evidence="17" id="KW-0479">Metal-binding</keyword>
<dbReference type="PRINTS" id="PR01433">
    <property type="entry name" value="POLYCYSTIN2"/>
</dbReference>
<feature type="transmembrane region" description="Helical" evidence="20">
    <location>
        <begin position="362"/>
        <end position="384"/>
    </location>
</feature>
<dbReference type="InterPro" id="IPR011992">
    <property type="entry name" value="EF-hand-dom_pair"/>
</dbReference>
<feature type="compositionally biased region" description="Basic and acidic residues" evidence="19">
    <location>
        <begin position="677"/>
        <end position="695"/>
    </location>
</feature>
<keyword evidence="14" id="KW-0966">Cell projection</keyword>
<dbReference type="GO" id="GO:0005509">
    <property type="term" value="F:calcium ion binding"/>
    <property type="evidence" value="ECO:0007669"/>
    <property type="project" value="InterPro"/>
</dbReference>
<feature type="compositionally biased region" description="Polar residues" evidence="19">
    <location>
        <begin position="730"/>
        <end position="752"/>
    </location>
</feature>
<evidence type="ECO:0000256" key="19">
    <source>
        <dbReference type="SAM" id="MobiDB-lite"/>
    </source>
</evidence>
<evidence type="ECO:0000256" key="10">
    <source>
        <dbReference type="ARBA" id="ARBA00023065"/>
    </source>
</evidence>
<keyword evidence="16" id="KW-0968">Cytoplasmic vesicle</keyword>
<feature type="region of interest" description="Disordered" evidence="19">
    <location>
        <begin position="673"/>
        <end position="759"/>
    </location>
</feature>
<dbReference type="Gene3D" id="1.10.287.70">
    <property type="match status" value="1"/>
</dbReference>
<evidence type="ECO:0000256" key="6">
    <source>
        <dbReference type="ARBA" id="ARBA00022673"/>
    </source>
</evidence>
<evidence type="ECO:0000256" key="16">
    <source>
        <dbReference type="ARBA" id="ARBA00023329"/>
    </source>
</evidence>
<gene>
    <name evidence="21" type="ORF">PACLA_8A047577</name>
</gene>
<dbReference type="Pfam" id="PF20519">
    <property type="entry name" value="Polycystin_dom"/>
    <property type="match status" value="1"/>
</dbReference>
<feature type="region of interest" description="Disordered" evidence="19">
    <location>
        <begin position="564"/>
        <end position="618"/>
    </location>
</feature>
<feature type="non-terminal residue" evidence="21">
    <location>
        <position position="1"/>
    </location>
</feature>
<dbReference type="PROSITE" id="PS50222">
    <property type="entry name" value="EF_HAND_2"/>
    <property type="match status" value="1"/>
</dbReference>
<accession>A0A6S7JBV4</accession>
<dbReference type="InterPro" id="IPR013122">
    <property type="entry name" value="PKD1_2_channel"/>
</dbReference>
<dbReference type="Gene3D" id="1.10.238.10">
    <property type="entry name" value="EF-hand"/>
    <property type="match status" value="1"/>
</dbReference>
<comment type="subcellular location">
    <subcellularLocation>
        <location evidence="1">Cell projection</location>
        <location evidence="1">Cilium membrane</location>
        <topology evidence="1">Multi-pass membrane protein</topology>
    </subcellularLocation>
    <subcellularLocation>
        <location evidence="2">Cytoplasmic vesicle</location>
    </subcellularLocation>
</comment>
<evidence type="ECO:0000256" key="1">
    <source>
        <dbReference type="ARBA" id="ARBA00004272"/>
    </source>
</evidence>
<keyword evidence="6 17" id="KW-0107">Calcium channel</keyword>
<feature type="disulfide bond" evidence="18">
    <location>
        <begin position="95"/>
        <end position="108"/>
    </location>
</feature>
<dbReference type="InterPro" id="IPR046791">
    <property type="entry name" value="Polycystin_dom"/>
</dbReference>
<dbReference type="GO" id="GO:0050982">
    <property type="term" value="P:detection of mechanical stimulus"/>
    <property type="evidence" value="ECO:0007669"/>
    <property type="project" value="TreeGrafter"/>
</dbReference>
<evidence type="ECO:0000256" key="11">
    <source>
        <dbReference type="ARBA" id="ARBA00023136"/>
    </source>
</evidence>
<evidence type="ECO:0000256" key="3">
    <source>
        <dbReference type="ARBA" id="ARBA00007200"/>
    </source>
</evidence>
<dbReference type="GO" id="GO:0060170">
    <property type="term" value="C:ciliary membrane"/>
    <property type="evidence" value="ECO:0007669"/>
    <property type="project" value="UniProtKB-SubCell"/>
</dbReference>
<dbReference type="Pfam" id="PF08016">
    <property type="entry name" value="PKD_channel"/>
    <property type="match status" value="1"/>
</dbReference>
<evidence type="ECO:0000256" key="18">
    <source>
        <dbReference type="PIRSR" id="PIRSR603915-2"/>
    </source>
</evidence>